<dbReference type="Gene3D" id="1.10.260.40">
    <property type="entry name" value="lambda repressor-like DNA-binding domains"/>
    <property type="match status" value="1"/>
</dbReference>
<evidence type="ECO:0000256" key="1">
    <source>
        <dbReference type="ARBA" id="ARBA00023015"/>
    </source>
</evidence>
<dbReference type="Proteomes" id="UP001595632">
    <property type="component" value="Unassembled WGS sequence"/>
</dbReference>
<comment type="caution">
    <text evidence="6">The sequence shown here is derived from an EMBL/GenBank/DDBJ whole genome shotgun (WGS) entry which is preliminary data.</text>
</comment>
<evidence type="ECO:0000256" key="3">
    <source>
        <dbReference type="ARBA" id="ARBA00023163"/>
    </source>
</evidence>
<dbReference type="PANTHER" id="PTHR30146:SF152">
    <property type="entry name" value="TRANSCRIPTIONAL REGULATORY PROTEIN"/>
    <property type="match status" value="1"/>
</dbReference>
<keyword evidence="2 6" id="KW-0238">DNA-binding</keyword>
<dbReference type="PROSITE" id="PS00356">
    <property type="entry name" value="HTH_LACI_1"/>
    <property type="match status" value="1"/>
</dbReference>
<feature type="domain" description="HTH cro/C1-type" evidence="5">
    <location>
        <begin position="6"/>
        <end position="42"/>
    </location>
</feature>
<dbReference type="RefSeq" id="WP_275634732.1">
    <property type="nucleotide sequence ID" value="NZ_JARGYD010000011.1"/>
</dbReference>
<dbReference type="InterPro" id="IPR001387">
    <property type="entry name" value="Cro/C1-type_HTH"/>
</dbReference>
<dbReference type="InterPro" id="IPR025997">
    <property type="entry name" value="SBP_2_dom"/>
</dbReference>
<evidence type="ECO:0000313" key="6">
    <source>
        <dbReference type="EMBL" id="MFC3144347.1"/>
    </source>
</evidence>
<protein>
    <submittedName>
        <fullName evidence="6">LacI family DNA-binding transcriptional regulator</fullName>
    </submittedName>
</protein>
<dbReference type="CDD" id="cd01392">
    <property type="entry name" value="HTH_LacI"/>
    <property type="match status" value="1"/>
</dbReference>
<name>A0ABV7GT61_9RHOB</name>
<proteinExistence type="predicted"/>
<gene>
    <name evidence="6" type="ORF">ACFOGP_16610</name>
</gene>
<dbReference type="SUPFAM" id="SSF47413">
    <property type="entry name" value="lambda repressor-like DNA-binding domains"/>
    <property type="match status" value="1"/>
</dbReference>
<evidence type="ECO:0000259" key="4">
    <source>
        <dbReference type="PROSITE" id="PS50932"/>
    </source>
</evidence>
<dbReference type="PANTHER" id="PTHR30146">
    <property type="entry name" value="LACI-RELATED TRANSCRIPTIONAL REPRESSOR"/>
    <property type="match status" value="1"/>
</dbReference>
<organism evidence="6 7">
    <name type="scientific">Psychromarinibacter halotolerans</name>
    <dbReference type="NCBI Taxonomy" id="1775175"/>
    <lineage>
        <taxon>Bacteria</taxon>
        <taxon>Pseudomonadati</taxon>
        <taxon>Pseudomonadota</taxon>
        <taxon>Alphaproteobacteria</taxon>
        <taxon>Rhodobacterales</taxon>
        <taxon>Paracoccaceae</taxon>
        <taxon>Psychromarinibacter</taxon>
    </lineage>
</organism>
<feature type="domain" description="HTH lacI-type" evidence="4">
    <location>
        <begin position="5"/>
        <end position="60"/>
    </location>
</feature>
<keyword evidence="7" id="KW-1185">Reference proteome</keyword>
<dbReference type="SUPFAM" id="SSF53822">
    <property type="entry name" value="Periplasmic binding protein-like I"/>
    <property type="match status" value="1"/>
</dbReference>
<keyword evidence="1" id="KW-0805">Transcription regulation</keyword>
<dbReference type="Pfam" id="PF13407">
    <property type="entry name" value="Peripla_BP_4"/>
    <property type="match status" value="1"/>
</dbReference>
<evidence type="ECO:0000256" key="2">
    <source>
        <dbReference type="ARBA" id="ARBA00023125"/>
    </source>
</evidence>
<dbReference type="SMART" id="SM00354">
    <property type="entry name" value="HTH_LACI"/>
    <property type="match status" value="1"/>
</dbReference>
<dbReference type="Gene3D" id="3.40.50.2300">
    <property type="match status" value="2"/>
</dbReference>
<dbReference type="InterPro" id="IPR000843">
    <property type="entry name" value="HTH_LacI"/>
</dbReference>
<keyword evidence="3" id="KW-0804">Transcription</keyword>
<dbReference type="CDD" id="cd06307">
    <property type="entry name" value="PBP1_sugar_binding"/>
    <property type="match status" value="1"/>
</dbReference>
<dbReference type="Pfam" id="PF00356">
    <property type="entry name" value="LacI"/>
    <property type="match status" value="1"/>
</dbReference>
<evidence type="ECO:0000313" key="7">
    <source>
        <dbReference type="Proteomes" id="UP001595632"/>
    </source>
</evidence>
<accession>A0ABV7GT61</accession>
<dbReference type="InterPro" id="IPR010982">
    <property type="entry name" value="Lambda_DNA-bd_dom_sf"/>
</dbReference>
<dbReference type="PROSITE" id="PS50932">
    <property type="entry name" value="HTH_LACI_2"/>
    <property type="match status" value="1"/>
</dbReference>
<reference evidence="7" key="1">
    <citation type="journal article" date="2019" name="Int. J. Syst. Evol. Microbiol.">
        <title>The Global Catalogue of Microorganisms (GCM) 10K type strain sequencing project: providing services to taxonomists for standard genome sequencing and annotation.</title>
        <authorList>
            <consortium name="The Broad Institute Genomics Platform"/>
            <consortium name="The Broad Institute Genome Sequencing Center for Infectious Disease"/>
            <person name="Wu L."/>
            <person name="Ma J."/>
        </authorList>
    </citation>
    <scope>NUCLEOTIDE SEQUENCE [LARGE SCALE GENOMIC DNA]</scope>
    <source>
        <strain evidence="7">KCTC 52366</strain>
    </source>
</reference>
<dbReference type="PROSITE" id="PS50943">
    <property type="entry name" value="HTH_CROC1"/>
    <property type="match status" value="1"/>
</dbReference>
<sequence length="343" mass="36829">MAKRATVADVAKAAGVSVTTVDRALNGRMRVREETLRKIAEAAHRVGYHGRGLIAHRLNVSLPHVTLGVVLVKGGQAFYRNFAQELEQAMTARPDIRGAVRISYVASQSPDDFAAAIQSLGKEVDALACVAINHQKLTAAVQDLKDRGVPVFALLNDMAQGVRTAYLGLNNMKVGRNAAWMLTRVAAGPGKLAVFVGGNRWHGHDLREVGFRSYVRGEAPQFSVLDTLVNLETRKVTYEATLELLRRHEDLSGIYVAGGGMEGAIAALREMRPPGKVSLVVNELTLDSRAALADGYVQMVISTPLADLSRALVGAVVDSFDGGSGEGAGQLFLEPRIILPEML</sequence>
<dbReference type="EMBL" id="JBHRTB010000010">
    <property type="protein sequence ID" value="MFC3144347.1"/>
    <property type="molecule type" value="Genomic_DNA"/>
</dbReference>
<evidence type="ECO:0000259" key="5">
    <source>
        <dbReference type="PROSITE" id="PS50943"/>
    </source>
</evidence>
<dbReference type="GO" id="GO:0003677">
    <property type="term" value="F:DNA binding"/>
    <property type="evidence" value="ECO:0007669"/>
    <property type="project" value="UniProtKB-KW"/>
</dbReference>
<dbReference type="InterPro" id="IPR028082">
    <property type="entry name" value="Peripla_BP_I"/>
</dbReference>